<keyword evidence="3" id="KW-1185">Reference proteome</keyword>
<dbReference type="InterPro" id="IPR009057">
    <property type="entry name" value="Homeodomain-like_sf"/>
</dbReference>
<organism evidence="3 4">
    <name type="scientific">Dinoponera quadriceps</name>
    <name type="common">South American ant</name>
    <dbReference type="NCBI Taxonomy" id="609295"/>
    <lineage>
        <taxon>Eukaryota</taxon>
        <taxon>Metazoa</taxon>
        <taxon>Ecdysozoa</taxon>
        <taxon>Arthropoda</taxon>
        <taxon>Hexapoda</taxon>
        <taxon>Insecta</taxon>
        <taxon>Pterygota</taxon>
        <taxon>Neoptera</taxon>
        <taxon>Endopterygota</taxon>
        <taxon>Hymenoptera</taxon>
        <taxon>Apocrita</taxon>
        <taxon>Aculeata</taxon>
        <taxon>Formicoidea</taxon>
        <taxon>Formicidae</taxon>
        <taxon>Ponerinae</taxon>
        <taxon>Ponerini</taxon>
        <taxon>Dinoponera</taxon>
    </lineage>
</organism>
<dbReference type="Pfam" id="PF13358">
    <property type="entry name" value="DDE_3"/>
    <property type="match status" value="1"/>
</dbReference>
<dbReference type="AlphaFoldDB" id="A0A6P3XNK7"/>
<gene>
    <name evidence="4" type="primary">LOC106747214</name>
</gene>
<dbReference type="Proteomes" id="UP000515204">
    <property type="component" value="Unplaced"/>
</dbReference>
<dbReference type="RefSeq" id="XP_014480046.1">
    <property type="nucleotide sequence ID" value="XM_014624560.1"/>
</dbReference>
<comment type="subcellular location">
    <subcellularLocation>
        <location evidence="1">Nucleus</location>
    </subcellularLocation>
</comment>
<dbReference type="PANTHER" id="PTHR47326">
    <property type="entry name" value="TRANSPOSABLE ELEMENT TC3 TRANSPOSASE-LIKE PROTEIN"/>
    <property type="match status" value="1"/>
</dbReference>
<dbReference type="GO" id="GO:0005634">
    <property type="term" value="C:nucleus"/>
    <property type="evidence" value="ECO:0007669"/>
    <property type="project" value="UniProtKB-SubCell"/>
</dbReference>
<dbReference type="GeneID" id="106747214"/>
<evidence type="ECO:0000259" key="2">
    <source>
        <dbReference type="Pfam" id="PF13358"/>
    </source>
</evidence>
<dbReference type="OrthoDB" id="7540217at2759"/>
<dbReference type="SUPFAM" id="SSF46689">
    <property type="entry name" value="Homeodomain-like"/>
    <property type="match status" value="1"/>
</dbReference>
<evidence type="ECO:0000256" key="1">
    <source>
        <dbReference type="ARBA" id="ARBA00004123"/>
    </source>
</evidence>
<evidence type="ECO:0000313" key="4">
    <source>
        <dbReference type="RefSeq" id="XP_014480046.1"/>
    </source>
</evidence>
<sequence length="355" mass="41159">MDTQIRNGRQIQLTQEMKRHAVIVAIHANHSDLEISRFLKVARSFVNKVCRELEASDGNVESVAKRKKHEARSDKVRTSQFVQKVQGIIDEDPSKSIRAISKDLQVSKFTICRIIHEDIRYKSYAMRRGQFMSAQTREQLFIRAQRLLNKLKHPEISDMLWFFCDEKNFDQDQKINQLNDRLLCADPSDVPCVMHTKFPATVMVLGVVSNEGHVMPPHFFPQGLQVNAAAYVEALETVVKPWIDSVSGGKAYVFQQDFAPLHKAMRTQDWMSEHLHDHITPNMWPPSSPDLNPLDYYVWDVVEWETNKHPRNTLDSLRAAITRVMTHMDEDHLIRACKRFQQRIEAVIAAEDFIE</sequence>
<proteinExistence type="predicted"/>
<dbReference type="InterPro" id="IPR038717">
    <property type="entry name" value="Tc1-like_DDE_dom"/>
</dbReference>
<dbReference type="Gene3D" id="3.30.420.10">
    <property type="entry name" value="Ribonuclease H-like superfamily/Ribonuclease H"/>
    <property type="match status" value="1"/>
</dbReference>
<evidence type="ECO:0000313" key="3">
    <source>
        <dbReference type="Proteomes" id="UP000515204"/>
    </source>
</evidence>
<reference evidence="4" key="1">
    <citation type="submission" date="2025-08" db="UniProtKB">
        <authorList>
            <consortium name="RefSeq"/>
        </authorList>
    </citation>
    <scope>IDENTIFICATION</scope>
</reference>
<feature type="domain" description="Tc1-like transposase DDE" evidence="2">
    <location>
        <begin position="199"/>
        <end position="317"/>
    </location>
</feature>
<dbReference type="GO" id="GO:0003676">
    <property type="term" value="F:nucleic acid binding"/>
    <property type="evidence" value="ECO:0007669"/>
    <property type="project" value="InterPro"/>
</dbReference>
<name>A0A6P3XNK7_DINQU</name>
<dbReference type="KEGG" id="dqu:106747214"/>
<protein>
    <submittedName>
        <fullName evidence="4">Uncharacterized protein LOC106747214</fullName>
    </submittedName>
</protein>
<dbReference type="InterPro" id="IPR036397">
    <property type="entry name" value="RNaseH_sf"/>
</dbReference>
<dbReference type="PANTHER" id="PTHR47326:SF1">
    <property type="entry name" value="HTH PSQ-TYPE DOMAIN-CONTAINING PROTEIN"/>
    <property type="match status" value="1"/>
</dbReference>
<accession>A0A6P3XNK7</accession>